<dbReference type="PANTHER" id="PTHR31061:SF24">
    <property type="entry name" value="LD22376P"/>
    <property type="match status" value="1"/>
</dbReference>
<feature type="transmembrane region" description="Helical" evidence="1">
    <location>
        <begin position="100"/>
        <end position="117"/>
    </location>
</feature>
<organism evidence="2">
    <name type="scientific">gut metagenome</name>
    <dbReference type="NCBI Taxonomy" id="749906"/>
    <lineage>
        <taxon>unclassified sequences</taxon>
        <taxon>metagenomes</taxon>
        <taxon>organismal metagenomes</taxon>
    </lineage>
</organism>
<feature type="transmembrane region" description="Helical" evidence="1">
    <location>
        <begin position="261"/>
        <end position="281"/>
    </location>
</feature>
<feature type="transmembrane region" description="Helical" evidence="1">
    <location>
        <begin position="123"/>
        <end position="145"/>
    </location>
</feature>
<dbReference type="AlphaFoldDB" id="J9GS91"/>
<gene>
    <name evidence="2" type="ORF">EVA_06407</name>
</gene>
<reference evidence="2" key="1">
    <citation type="journal article" date="2012" name="PLoS ONE">
        <title>Gene sets for utilization of primary and secondary nutrition supplies in the distal gut of endangered iberian lynx.</title>
        <authorList>
            <person name="Alcaide M."/>
            <person name="Messina E."/>
            <person name="Richter M."/>
            <person name="Bargiela R."/>
            <person name="Peplies J."/>
            <person name="Huws S.A."/>
            <person name="Newbold C.J."/>
            <person name="Golyshin P.N."/>
            <person name="Simon M.A."/>
            <person name="Lopez G."/>
            <person name="Yakimov M.M."/>
            <person name="Ferrer M."/>
        </authorList>
    </citation>
    <scope>NUCLEOTIDE SEQUENCE</scope>
</reference>
<feature type="transmembrane region" description="Helical" evidence="1">
    <location>
        <begin position="60"/>
        <end position="80"/>
    </location>
</feature>
<accession>J9GS91</accession>
<dbReference type="PANTHER" id="PTHR31061">
    <property type="entry name" value="LD22376P"/>
    <property type="match status" value="1"/>
</dbReference>
<protein>
    <recommendedName>
        <fullName evidence="3">DUF5009 domain-containing protein</fullName>
    </recommendedName>
</protein>
<keyword evidence="1" id="KW-0812">Transmembrane</keyword>
<feature type="transmembrane region" description="Helical" evidence="1">
    <location>
        <begin position="301"/>
        <end position="319"/>
    </location>
</feature>
<name>J9GS91_9ZZZZ</name>
<dbReference type="EMBL" id="AMCI01001452">
    <property type="protein sequence ID" value="EJX05483.1"/>
    <property type="molecule type" value="Genomic_DNA"/>
</dbReference>
<sequence length="359" mass="42351">MSTSHPSSRLASLDMLRGFDLFLLVFLQPVLYSLGQHFHAPFMTEVLYHFDHEVWEGFRFWDLVMPLFLFMTGVFMPFSLGRYKESLPRSTAYKKIFRRFFLLFLLGMVVQGNLMGLDWHHLYLYTNTLQAIATGYLVAALVFLHFKARNQLIIMVLFLMIYWVPMTFFGDFTPEGNFANQVDQWVLGRFRGDPSYTWIWSSWNFSVTVLLGLFAGKLMKNGKDDRTRTAVCLLVVGVVLVGLGWLWSWQMPIIKRLWTSSMTLLSGGYCFLLMGLFYYVIDCKGWLRSWSWLKYYGMNSIMAYMLGETVNFRSIAYSLSYGLQSYMGEYYAVWIDFFNFFILFLILRHCYRHQIFLKI</sequence>
<evidence type="ECO:0000256" key="1">
    <source>
        <dbReference type="SAM" id="Phobius"/>
    </source>
</evidence>
<proteinExistence type="predicted"/>
<keyword evidence="1" id="KW-1133">Transmembrane helix</keyword>
<feature type="transmembrane region" description="Helical" evidence="1">
    <location>
        <begin position="230"/>
        <end position="249"/>
    </location>
</feature>
<evidence type="ECO:0008006" key="3">
    <source>
        <dbReference type="Google" id="ProtNLM"/>
    </source>
</evidence>
<feature type="transmembrane region" description="Helical" evidence="1">
    <location>
        <begin position="331"/>
        <end position="351"/>
    </location>
</feature>
<feature type="transmembrane region" description="Helical" evidence="1">
    <location>
        <begin position="198"/>
        <end position="218"/>
    </location>
</feature>
<comment type="caution">
    <text evidence="2">The sequence shown here is derived from an EMBL/GenBank/DDBJ whole genome shotgun (WGS) entry which is preliminary data.</text>
</comment>
<keyword evidence="1" id="KW-0472">Membrane</keyword>
<feature type="transmembrane region" description="Helical" evidence="1">
    <location>
        <begin position="152"/>
        <end position="170"/>
    </location>
</feature>
<evidence type="ECO:0000313" key="2">
    <source>
        <dbReference type="EMBL" id="EJX05483.1"/>
    </source>
</evidence>
<feature type="transmembrane region" description="Helical" evidence="1">
    <location>
        <begin position="21"/>
        <end position="40"/>
    </location>
</feature>